<name>A0A2P2MM84_RHIMU</name>
<sequence length="28" mass="3371">MNMFLLMHLQDKLILETIEPIYNHDSPN</sequence>
<dbReference type="EMBL" id="GGEC01050860">
    <property type="protein sequence ID" value="MBX31344.1"/>
    <property type="molecule type" value="Transcribed_RNA"/>
</dbReference>
<dbReference type="AlphaFoldDB" id="A0A2P2MM84"/>
<organism evidence="1">
    <name type="scientific">Rhizophora mucronata</name>
    <name type="common">Asiatic mangrove</name>
    <dbReference type="NCBI Taxonomy" id="61149"/>
    <lineage>
        <taxon>Eukaryota</taxon>
        <taxon>Viridiplantae</taxon>
        <taxon>Streptophyta</taxon>
        <taxon>Embryophyta</taxon>
        <taxon>Tracheophyta</taxon>
        <taxon>Spermatophyta</taxon>
        <taxon>Magnoliopsida</taxon>
        <taxon>eudicotyledons</taxon>
        <taxon>Gunneridae</taxon>
        <taxon>Pentapetalae</taxon>
        <taxon>rosids</taxon>
        <taxon>fabids</taxon>
        <taxon>Malpighiales</taxon>
        <taxon>Rhizophoraceae</taxon>
        <taxon>Rhizophora</taxon>
    </lineage>
</organism>
<accession>A0A2P2MM84</accession>
<protein>
    <submittedName>
        <fullName evidence="1">Uncharacterized protein</fullName>
    </submittedName>
</protein>
<reference evidence="1" key="1">
    <citation type="submission" date="2018-02" db="EMBL/GenBank/DDBJ databases">
        <title>Rhizophora mucronata_Transcriptome.</title>
        <authorList>
            <person name="Meera S.P."/>
            <person name="Sreeshan A."/>
            <person name="Augustine A."/>
        </authorList>
    </citation>
    <scope>NUCLEOTIDE SEQUENCE</scope>
    <source>
        <tissue evidence="1">Leaf</tissue>
    </source>
</reference>
<evidence type="ECO:0000313" key="1">
    <source>
        <dbReference type="EMBL" id="MBX31344.1"/>
    </source>
</evidence>
<proteinExistence type="predicted"/>